<dbReference type="InterPro" id="IPR050116">
    <property type="entry name" value="DNA_polymerase-Y"/>
</dbReference>
<feature type="domain" description="UmuC" evidence="20">
    <location>
        <begin position="9"/>
        <end position="190"/>
    </location>
</feature>
<evidence type="ECO:0000256" key="13">
    <source>
        <dbReference type="ARBA" id="ARBA00022763"/>
    </source>
</evidence>
<evidence type="ECO:0000256" key="9">
    <source>
        <dbReference type="ARBA" id="ARBA00022679"/>
    </source>
</evidence>
<keyword evidence="17" id="KW-0234">DNA repair</keyword>
<accession>A0AA35SVC4</accession>
<keyword evidence="15" id="KW-0239">DNA-directed DNA polymerase</keyword>
<dbReference type="InterPro" id="IPR043128">
    <property type="entry name" value="Rev_trsase/Diguanyl_cyclase"/>
</dbReference>
<dbReference type="FunFam" id="3.30.1490.100:FF:000004">
    <property type="entry name" value="DNA polymerase IV"/>
    <property type="match status" value="1"/>
</dbReference>
<sequence>MAQQSARYIIHADLDAFYAAVEQLDRPELRGKPVLVGGRPEGRGVVATASYEAREFGVHSAMPMATAIRQCPDGIVVRPRFDRYREMSGQVMHIFRSVTHIVEPLSLDEAFLDITAVAAAGGSPLAIAIDIKKRVSTETGLKVSVGLSSSKCVSKIASDLQKPDGLVVIPAGQEAEFLAPLPVGKLSGIGPKSVARIHADGVRTIGDLAQMPDSWFAHRFGKRGPSIRDHSRGIDHDRVQPVRERKSISSETTFPEDLNDSKDLFAVIRRLSEHVASALTDKGLLGRTVTVKMRLSDFTTFTRQTTLPNPTSDAATIESTARTLLDRELAPERAFRLLGVGISGFTDHGESNRERHVPADSPHTVGTLSTPDYQYRMPLLFDGGPTQTGI</sequence>
<dbReference type="Pfam" id="PF00817">
    <property type="entry name" value="IMS"/>
    <property type="match status" value="1"/>
</dbReference>
<comment type="subunit">
    <text evidence="4">Monomer.</text>
</comment>
<evidence type="ECO:0000256" key="1">
    <source>
        <dbReference type="ARBA" id="ARBA00001946"/>
    </source>
</evidence>
<feature type="compositionally biased region" description="Basic and acidic residues" evidence="19">
    <location>
        <begin position="348"/>
        <end position="358"/>
    </location>
</feature>
<dbReference type="InterPro" id="IPR001126">
    <property type="entry name" value="UmuC"/>
</dbReference>
<keyword evidence="8" id="KW-0963">Cytoplasm</keyword>
<comment type="similarity">
    <text evidence="3">Belongs to the DNA polymerase type-Y family.</text>
</comment>
<evidence type="ECO:0000256" key="6">
    <source>
        <dbReference type="ARBA" id="ARBA00016178"/>
    </source>
</evidence>
<evidence type="ECO:0000256" key="4">
    <source>
        <dbReference type="ARBA" id="ARBA00011245"/>
    </source>
</evidence>
<dbReference type="AlphaFoldDB" id="A0AA35SVC4"/>
<evidence type="ECO:0000256" key="19">
    <source>
        <dbReference type="SAM" id="MobiDB-lite"/>
    </source>
</evidence>
<dbReference type="InterPro" id="IPR017961">
    <property type="entry name" value="DNA_pol_Y-fam_little_finger"/>
</dbReference>
<evidence type="ECO:0000256" key="11">
    <source>
        <dbReference type="ARBA" id="ARBA00022705"/>
    </source>
</evidence>
<dbReference type="Proteomes" id="UP001174909">
    <property type="component" value="Unassembled WGS sequence"/>
</dbReference>
<dbReference type="NCBIfam" id="NF002677">
    <property type="entry name" value="PRK02406.1"/>
    <property type="match status" value="1"/>
</dbReference>
<evidence type="ECO:0000256" key="8">
    <source>
        <dbReference type="ARBA" id="ARBA00022490"/>
    </source>
</evidence>
<dbReference type="GO" id="GO:0006260">
    <property type="term" value="P:DNA replication"/>
    <property type="evidence" value="ECO:0007669"/>
    <property type="project" value="UniProtKB-KW"/>
</dbReference>
<keyword evidence="9" id="KW-0808">Transferase</keyword>
<evidence type="ECO:0000256" key="2">
    <source>
        <dbReference type="ARBA" id="ARBA00004496"/>
    </source>
</evidence>
<dbReference type="PANTHER" id="PTHR11076:SF33">
    <property type="entry name" value="DNA POLYMERASE KAPPA"/>
    <property type="match status" value="1"/>
</dbReference>
<reference evidence="21" key="1">
    <citation type="submission" date="2023-03" db="EMBL/GenBank/DDBJ databases">
        <authorList>
            <person name="Steffen K."/>
            <person name="Cardenas P."/>
        </authorList>
    </citation>
    <scope>NUCLEOTIDE SEQUENCE</scope>
</reference>
<evidence type="ECO:0000256" key="14">
    <source>
        <dbReference type="ARBA" id="ARBA00022842"/>
    </source>
</evidence>
<evidence type="ECO:0000256" key="17">
    <source>
        <dbReference type="ARBA" id="ARBA00023204"/>
    </source>
</evidence>
<dbReference type="SUPFAM" id="SSF56672">
    <property type="entry name" value="DNA/RNA polymerases"/>
    <property type="match status" value="1"/>
</dbReference>
<evidence type="ECO:0000256" key="12">
    <source>
        <dbReference type="ARBA" id="ARBA00022723"/>
    </source>
</evidence>
<dbReference type="CDD" id="cd03586">
    <property type="entry name" value="PolY_Pol_IV_kappa"/>
    <property type="match status" value="1"/>
</dbReference>
<dbReference type="GO" id="GO:0046872">
    <property type="term" value="F:metal ion binding"/>
    <property type="evidence" value="ECO:0007669"/>
    <property type="project" value="UniProtKB-KW"/>
</dbReference>
<dbReference type="GO" id="GO:0005829">
    <property type="term" value="C:cytosol"/>
    <property type="evidence" value="ECO:0007669"/>
    <property type="project" value="TreeGrafter"/>
</dbReference>
<keyword evidence="14" id="KW-0460">Magnesium</keyword>
<name>A0AA35SVC4_GEOBA</name>
<dbReference type="InterPro" id="IPR043502">
    <property type="entry name" value="DNA/RNA_pol_sf"/>
</dbReference>
<comment type="caution">
    <text evidence="21">The sequence shown here is derived from an EMBL/GenBank/DDBJ whole genome shotgun (WGS) entry which is preliminary data.</text>
</comment>
<dbReference type="Gene3D" id="3.30.70.270">
    <property type="match status" value="1"/>
</dbReference>
<comment type="catalytic activity">
    <reaction evidence="18">
        <text>DNA(n) + a 2'-deoxyribonucleoside 5'-triphosphate = DNA(n+1) + diphosphate</text>
        <dbReference type="Rhea" id="RHEA:22508"/>
        <dbReference type="Rhea" id="RHEA-COMP:17339"/>
        <dbReference type="Rhea" id="RHEA-COMP:17340"/>
        <dbReference type="ChEBI" id="CHEBI:33019"/>
        <dbReference type="ChEBI" id="CHEBI:61560"/>
        <dbReference type="ChEBI" id="CHEBI:173112"/>
        <dbReference type="EC" id="2.7.7.7"/>
    </reaction>
</comment>
<keyword evidence="7" id="KW-0515">Mutator protein</keyword>
<dbReference type="EMBL" id="CASHTH010002847">
    <property type="protein sequence ID" value="CAI8036107.1"/>
    <property type="molecule type" value="Genomic_DNA"/>
</dbReference>
<keyword evidence="16" id="KW-0238">DNA-binding</keyword>
<dbReference type="Gene3D" id="1.10.150.20">
    <property type="entry name" value="5' to 3' exonuclease, C-terminal subdomain"/>
    <property type="match status" value="1"/>
</dbReference>
<evidence type="ECO:0000256" key="18">
    <source>
        <dbReference type="ARBA" id="ARBA00049244"/>
    </source>
</evidence>
<comment type="cofactor">
    <cofactor evidence="1">
        <name>Mg(2+)</name>
        <dbReference type="ChEBI" id="CHEBI:18420"/>
    </cofactor>
</comment>
<dbReference type="Gene3D" id="3.40.1170.60">
    <property type="match status" value="1"/>
</dbReference>
<evidence type="ECO:0000256" key="10">
    <source>
        <dbReference type="ARBA" id="ARBA00022695"/>
    </source>
</evidence>
<keyword evidence="12" id="KW-0479">Metal-binding</keyword>
<proteinExistence type="inferred from homology"/>
<protein>
    <recommendedName>
        <fullName evidence="6">DNA polymerase kappa</fullName>
        <ecNumber evidence="5">2.7.7.7</ecNumber>
    </recommendedName>
</protein>
<evidence type="ECO:0000256" key="7">
    <source>
        <dbReference type="ARBA" id="ARBA00022457"/>
    </source>
</evidence>
<evidence type="ECO:0000256" key="3">
    <source>
        <dbReference type="ARBA" id="ARBA00010945"/>
    </source>
</evidence>
<dbReference type="GO" id="GO:0003684">
    <property type="term" value="F:damaged DNA binding"/>
    <property type="evidence" value="ECO:0007669"/>
    <property type="project" value="InterPro"/>
</dbReference>
<keyword evidence="10" id="KW-0548">Nucleotidyltransferase</keyword>
<dbReference type="GO" id="GO:0042276">
    <property type="term" value="P:error-prone translesion synthesis"/>
    <property type="evidence" value="ECO:0007669"/>
    <property type="project" value="TreeGrafter"/>
</dbReference>
<organism evidence="21 22">
    <name type="scientific">Geodia barretti</name>
    <name type="common">Barrett's horny sponge</name>
    <dbReference type="NCBI Taxonomy" id="519541"/>
    <lineage>
        <taxon>Eukaryota</taxon>
        <taxon>Metazoa</taxon>
        <taxon>Porifera</taxon>
        <taxon>Demospongiae</taxon>
        <taxon>Heteroscleromorpha</taxon>
        <taxon>Tetractinellida</taxon>
        <taxon>Astrophorina</taxon>
        <taxon>Geodiidae</taxon>
        <taxon>Geodia</taxon>
    </lineage>
</organism>
<dbReference type="FunFam" id="3.40.1170.60:FF:000001">
    <property type="entry name" value="DNA polymerase IV"/>
    <property type="match status" value="1"/>
</dbReference>
<feature type="region of interest" description="Disordered" evidence="19">
    <location>
        <begin position="348"/>
        <end position="369"/>
    </location>
</feature>
<evidence type="ECO:0000256" key="16">
    <source>
        <dbReference type="ARBA" id="ARBA00023125"/>
    </source>
</evidence>
<comment type="subcellular location">
    <subcellularLocation>
        <location evidence="2">Cytoplasm</location>
    </subcellularLocation>
</comment>
<dbReference type="NCBIfam" id="NF002882">
    <property type="entry name" value="PRK03348.1"/>
    <property type="match status" value="1"/>
</dbReference>
<dbReference type="InterPro" id="IPR022880">
    <property type="entry name" value="DNApol_IV"/>
</dbReference>
<keyword evidence="22" id="KW-1185">Reference proteome</keyword>
<evidence type="ECO:0000256" key="15">
    <source>
        <dbReference type="ARBA" id="ARBA00022932"/>
    </source>
</evidence>
<keyword evidence="11" id="KW-0235">DNA replication</keyword>
<evidence type="ECO:0000259" key="20">
    <source>
        <dbReference type="PROSITE" id="PS50173"/>
    </source>
</evidence>
<dbReference type="Pfam" id="PF11799">
    <property type="entry name" value="IMS_C"/>
    <property type="match status" value="1"/>
</dbReference>
<dbReference type="GO" id="GO:0003887">
    <property type="term" value="F:DNA-directed DNA polymerase activity"/>
    <property type="evidence" value="ECO:0007669"/>
    <property type="project" value="UniProtKB-KW"/>
</dbReference>
<dbReference type="SUPFAM" id="SSF100879">
    <property type="entry name" value="Lesion bypass DNA polymerase (Y-family), little finger domain"/>
    <property type="match status" value="1"/>
</dbReference>
<dbReference type="PROSITE" id="PS50173">
    <property type="entry name" value="UMUC"/>
    <property type="match status" value="1"/>
</dbReference>
<evidence type="ECO:0000256" key="5">
    <source>
        <dbReference type="ARBA" id="ARBA00012417"/>
    </source>
</evidence>
<gene>
    <name evidence="21" type="ORF">GBAR_LOCUS20256</name>
</gene>
<keyword evidence="13" id="KW-0227">DNA damage</keyword>
<dbReference type="Gene3D" id="3.30.1490.100">
    <property type="entry name" value="DNA polymerase, Y-family, little finger domain"/>
    <property type="match status" value="1"/>
</dbReference>
<dbReference type="PANTHER" id="PTHR11076">
    <property type="entry name" value="DNA REPAIR POLYMERASE UMUC / TRANSFERASE FAMILY MEMBER"/>
    <property type="match status" value="1"/>
</dbReference>
<dbReference type="HAMAP" id="MF_01113">
    <property type="entry name" value="DNApol_IV"/>
    <property type="match status" value="1"/>
</dbReference>
<evidence type="ECO:0000313" key="22">
    <source>
        <dbReference type="Proteomes" id="UP001174909"/>
    </source>
</evidence>
<dbReference type="EC" id="2.7.7.7" evidence="5"/>
<dbReference type="GO" id="GO:0006281">
    <property type="term" value="P:DNA repair"/>
    <property type="evidence" value="ECO:0007669"/>
    <property type="project" value="UniProtKB-KW"/>
</dbReference>
<dbReference type="InterPro" id="IPR036775">
    <property type="entry name" value="DNA_pol_Y-fam_lit_finger_sf"/>
</dbReference>
<evidence type="ECO:0000313" key="21">
    <source>
        <dbReference type="EMBL" id="CAI8036107.1"/>
    </source>
</evidence>